<dbReference type="Pfam" id="PF00083">
    <property type="entry name" value="Sugar_tr"/>
    <property type="match status" value="1"/>
</dbReference>
<evidence type="ECO:0000256" key="3">
    <source>
        <dbReference type="ARBA" id="ARBA00022448"/>
    </source>
</evidence>
<comment type="similarity">
    <text evidence="2 7">Belongs to the major facilitator superfamily. Sugar transporter (TC 2.A.1.1) family.</text>
</comment>
<dbReference type="PROSITE" id="PS00216">
    <property type="entry name" value="SUGAR_TRANSPORT_1"/>
    <property type="match status" value="2"/>
</dbReference>
<feature type="transmembrane region" description="Helical" evidence="8">
    <location>
        <begin position="300"/>
        <end position="324"/>
    </location>
</feature>
<keyword evidence="11" id="KW-1185">Reference proteome</keyword>
<feature type="domain" description="Major facilitator superfamily (MFS) profile" evidence="9">
    <location>
        <begin position="14"/>
        <end position="449"/>
    </location>
</feature>
<feature type="transmembrane region" description="Helical" evidence="8">
    <location>
        <begin position="331"/>
        <end position="351"/>
    </location>
</feature>
<dbReference type="PANTHER" id="PTHR48022">
    <property type="entry name" value="PLASTIDIC GLUCOSE TRANSPORTER 4"/>
    <property type="match status" value="1"/>
</dbReference>
<feature type="transmembrane region" description="Helical" evidence="8">
    <location>
        <begin position="357"/>
        <end position="383"/>
    </location>
</feature>
<protein>
    <submittedName>
        <fullName evidence="10">General substrate transporter</fullName>
    </submittedName>
</protein>
<evidence type="ECO:0000256" key="4">
    <source>
        <dbReference type="ARBA" id="ARBA00022692"/>
    </source>
</evidence>
<evidence type="ECO:0000256" key="5">
    <source>
        <dbReference type="ARBA" id="ARBA00022989"/>
    </source>
</evidence>
<evidence type="ECO:0000259" key="9">
    <source>
        <dbReference type="PROSITE" id="PS50850"/>
    </source>
</evidence>
<evidence type="ECO:0000256" key="1">
    <source>
        <dbReference type="ARBA" id="ARBA00004141"/>
    </source>
</evidence>
<dbReference type="GO" id="GO:0005351">
    <property type="term" value="F:carbohydrate:proton symporter activity"/>
    <property type="evidence" value="ECO:0007669"/>
    <property type="project" value="TreeGrafter"/>
</dbReference>
<feature type="transmembrane region" description="Helical" evidence="8">
    <location>
        <begin position="52"/>
        <end position="75"/>
    </location>
</feature>
<keyword evidence="5 8" id="KW-1133">Transmembrane helix</keyword>
<dbReference type="OrthoDB" id="6133115at2759"/>
<dbReference type="GO" id="GO:0016020">
    <property type="term" value="C:membrane"/>
    <property type="evidence" value="ECO:0007669"/>
    <property type="project" value="UniProtKB-SubCell"/>
</dbReference>
<feature type="transmembrane region" description="Helical" evidence="8">
    <location>
        <begin position="84"/>
        <end position="102"/>
    </location>
</feature>
<feature type="transmembrane region" description="Helical" evidence="8">
    <location>
        <begin position="395"/>
        <end position="414"/>
    </location>
</feature>
<comment type="caution">
    <text evidence="10">The sequence shown here is derived from an EMBL/GenBank/DDBJ whole genome shotgun (WGS) entry which is preliminary data.</text>
</comment>
<comment type="subcellular location">
    <subcellularLocation>
        <location evidence="1">Membrane</location>
        <topology evidence="1">Multi-pass membrane protein</topology>
    </subcellularLocation>
</comment>
<reference evidence="10" key="1">
    <citation type="journal article" date="2020" name="Stud. Mycol.">
        <title>101 Dothideomycetes genomes: a test case for predicting lifestyles and emergence of pathogens.</title>
        <authorList>
            <person name="Haridas S."/>
            <person name="Albert R."/>
            <person name="Binder M."/>
            <person name="Bloem J."/>
            <person name="Labutti K."/>
            <person name="Salamov A."/>
            <person name="Andreopoulos B."/>
            <person name="Baker S."/>
            <person name="Barry K."/>
            <person name="Bills G."/>
            <person name="Bluhm B."/>
            <person name="Cannon C."/>
            <person name="Castanera R."/>
            <person name="Culley D."/>
            <person name="Daum C."/>
            <person name="Ezra D."/>
            <person name="Gonzalez J."/>
            <person name="Henrissat B."/>
            <person name="Kuo A."/>
            <person name="Liang C."/>
            <person name="Lipzen A."/>
            <person name="Lutzoni F."/>
            <person name="Magnuson J."/>
            <person name="Mondo S."/>
            <person name="Nolan M."/>
            <person name="Ohm R."/>
            <person name="Pangilinan J."/>
            <person name="Park H.-J."/>
            <person name="Ramirez L."/>
            <person name="Alfaro M."/>
            <person name="Sun H."/>
            <person name="Tritt A."/>
            <person name="Yoshinaga Y."/>
            <person name="Zwiers L.-H."/>
            <person name="Turgeon B."/>
            <person name="Goodwin S."/>
            <person name="Spatafora J."/>
            <person name="Crous P."/>
            <person name="Grigoriev I."/>
        </authorList>
    </citation>
    <scope>NUCLEOTIDE SEQUENCE</scope>
    <source>
        <strain evidence="10">CBS 133067</strain>
    </source>
</reference>
<dbReference type="EMBL" id="ML978130">
    <property type="protein sequence ID" value="KAF2096100.1"/>
    <property type="molecule type" value="Genomic_DNA"/>
</dbReference>
<feature type="transmembrane region" description="Helical" evidence="8">
    <location>
        <begin position="173"/>
        <end position="194"/>
    </location>
</feature>
<dbReference type="InterPro" id="IPR005829">
    <property type="entry name" value="Sugar_transporter_CS"/>
</dbReference>
<evidence type="ECO:0000256" key="6">
    <source>
        <dbReference type="ARBA" id="ARBA00023136"/>
    </source>
</evidence>
<evidence type="ECO:0000313" key="10">
    <source>
        <dbReference type="EMBL" id="KAF2096100.1"/>
    </source>
</evidence>
<keyword evidence="4 8" id="KW-0812">Transmembrane</keyword>
<dbReference type="AlphaFoldDB" id="A0A9P4M3U8"/>
<dbReference type="InterPro" id="IPR003663">
    <property type="entry name" value="Sugar/inositol_transpt"/>
</dbReference>
<dbReference type="InterPro" id="IPR005828">
    <property type="entry name" value="MFS_sugar_transport-like"/>
</dbReference>
<keyword evidence="3 7" id="KW-0813">Transport</keyword>
<dbReference type="InterPro" id="IPR036259">
    <property type="entry name" value="MFS_trans_sf"/>
</dbReference>
<feature type="transmembrane region" description="Helical" evidence="8">
    <location>
        <begin position="141"/>
        <end position="161"/>
    </location>
</feature>
<dbReference type="Gene3D" id="1.20.1250.20">
    <property type="entry name" value="MFS general substrate transporter like domains"/>
    <property type="match status" value="1"/>
</dbReference>
<keyword evidence="6 8" id="KW-0472">Membrane</keyword>
<name>A0A9P4M3U8_9PEZI</name>
<evidence type="ECO:0000256" key="7">
    <source>
        <dbReference type="RuleBase" id="RU003346"/>
    </source>
</evidence>
<accession>A0A9P4M3U8</accession>
<dbReference type="InterPro" id="IPR020846">
    <property type="entry name" value="MFS_dom"/>
</dbReference>
<evidence type="ECO:0000256" key="8">
    <source>
        <dbReference type="SAM" id="Phobius"/>
    </source>
</evidence>
<dbReference type="FunFam" id="1.20.1250.20:FF:000134">
    <property type="entry name" value="MFS sugar transporter protein"/>
    <property type="match status" value="1"/>
</dbReference>
<dbReference type="NCBIfam" id="TIGR00879">
    <property type="entry name" value="SP"/>
    <property type="match status" value="1"/>
</dbReference>
<proteinExistence type="inferred from homology"/>
<feature type="transmembrane region" description="Helical" evidence="8">
    <location>
        <begin position="426"/>
        <end position="446"/>
    </location>
</feature>
<dbReference type="PRINTS" id="PR00171">
    <property type="entry name" value="SUGRTRNSPORT"/>
</dbReference>
<dbReference type="Proteomes" id="UP000799772">
    <property type="component" value="Unassembled WGS sequence"/>
</dbReference>
<dbReference type="PROSITE" id="PS50850">
    <property type="entry name" value="MFS"/>
    <property type="match status" value="1"/>
</dbReference>
<feature type="transmembrane region" description="Helical" evidence="8">
    <location>
        <begin position="264"/>
        <end position="288"/>
    </location>
</feature>
<evidence type="ECO:0000313" key="11">
    <source>
        <dbReference type="Proteomes" id="UP000799772"/>
    </source>
</evidence>
<feature type="transmembrane region" description="Helical" evidence="8">
    <location>
        <begin position="7"/>
        <end position="27"/>
    </location>
</feature>
<feature type="transmembrane region" description="Helical" evidence="8">
    <location>
        <begin position="108"/>
        <end position="129"/>
    </location>
</feature>
<dbReference type="InterPro" id="IPR050360">
    <property type="entry name" value="MFS_Sugar_Transporters"/>
</dbReference>
<dbReference type="SUPFAM" id="SSF103473">
    <property type="entry name" value="MFS general substrate transporter"/>
    <property type="match status" value="1"/>
</dbReference>
<sequence>MAPRLEGGWLTVGITFTCGMAFMLFGYDQGVFGGLLSNKLFLRTFGNPDATIQGQIVSTYDIGCIIGALSSIFVADKLGRRRSIQLGCCFVVVGGLLQATAFGLPQMIIGRIVAGCGTGFNTTAVPIYQSETSKPTERGKLIVLQLVLVLFGIVITNWMNFGFTWVPNNDVSWRFPLAFQDFFAIVTIFLLYIMPESPRWLCLKDRHEEARVVISKLLAKPVDDSEVNESLELMIDSISRERSMAKVGLREIFSNGRHQTFRRIALGAGTSFMQQIGGTNVIVYYLPVLLVDSFGFSQRLALILSAVDSISLMIWGSVASLLIDRVGRRKLMLFGAFGNAIFFAIAAAGLSQDTRGWNAVAVTAIFLYYVTYGLSFLSIPFMYPSEINSQRMRNTGSAIAMITNWLFVYVVVLITPTGVQNIGWKFYIIFAVINFSFLPLIWYYYIETANMSLEEIDRMFEIKYDAGKEMTYKQAAKRAREEVECYFEHHTDRLEPVNARA</sequence>
<organism evidence="10 11">
    <name type="scientific">Rhizodiscina lignyota</name>
    <dbReference type="NCBI Taxonomy" id="1504668"/>
    <lineage>
        <taxon>Eukaryota</taxon>
        <taxon>Fungi</taxon>
        <taxon>Dikarya</taxon>
        <taxon>Ascomycota</taxon>
        <taxon>Pezizomycotina</taxon>
        <taxon>Dothideomycetes</taxon>
        <taxon>Pleosporomycetidae</taxon>
        <taxon>Aulographales</taxon>
        <taxon>Rhizodiscinaceae</taxon>
        <taxon>Rhizodiscina</taxon>
    </lineage>
</organism>
<dbReference type="PANTHER" id="PTHR48022:SF28">
    <property type="entry name" value="MAJOR FACILITATOR SUPERFAMILY (MFS) PROFILE DOMAIN-CONTAINING PROTEIN-RELATED"/>
    <property type="match status" value="1"/>
</dbReference>
<evidence type="ECO:0000256" key="2">
    <source>
        <dbReference type="ARBA" id="ARBA00010992"/>
    </source>
</evidence>
<gene>
    <name evidence="10" type="ORF">NA57DRAFT_67687</name>
</gene>